<dbReference type="SUPFAM" id="SSF51735">
    <property type="entry name" value="NAD(P)-binding Rossmann-fold domains"/>
    <property type="match status" value="1"/>
</dbReference>
<dbReference type="GO" id="GO:0005741">
    <property type="term" value="C:mitochondrial outer membrane"/>
    <property type="evidence" value="ECO:0007669"/>
    <property type="project" value="TreeGrafter"/>
</dbReference>
<dbReference type="InterPro" id="IPR051593">
    <property type="entry name" value="Ergosterol_Biosynth_ERG27"/>
</dbReference>
<reference evidence="1" key="1">
    <citation type="journal article" date="2020" name="Stud. Mycol.">
        <title>101 Dothideomycetes genomes: a test case for predicting lifestyles and emergence of pathogens.</title>
        <authorList>
            <person name="Haridas S."/>
            <person name="Albert R."/>
            <person name="Binder M."/>
            <person name="Bloem J."/>
            <person name="Labutti K."/>
            <person name="Salamov A."/>
            <person name="Andreopoulos B."/>
            <person name="Baker S."/>
            <person name="Barry K."/>
            <person name="Bills G."/>
            <person name="Bluhm B."/>
            <person name="Cannon C."/>
            <person name="Castanera R."/>
            <person name="Culley D."/>
            <person name="Daum C."/>
            <person name="Ezra D."/>
            <person name="Gonzalez J."/>
            <person name="Henrissat B."/>
            <person name="Kuo A."/>
            <person name="Liang C."/>
            <person name="Lipzen A."/>
            <person name="Lutzoni F."/>
            <person name="Magnuson J."/>
            <person name="Mondo S."/>
            <person name="Nolan M."/>
            <person name="Ohm R."/>
            <person name="Pangilinan J."/>
            <person name="Park H.-J."/>
            <person name="Ramirez L."/>
            <person name="Alfaro M."/>
            <person name="Sun H."/>
            <person name="Tritt A."/>
            <person name="Yoshinaga Y."/>
            <person name="Zwiers L.-H."/>
            <person name="Turgeon B."/>
            <person name="Goodwin S."/>
            <person name="Spatafora J."/>
            <person name="Crous P."/>
            <person name="Grigoriev I."/>
        </authorList>
    </citation>
    <scope>NUCLEOTIDE SEQUENCE</scope>
    <source>
        <strain evidence="1">CBS 207.26</strain>
    </source>
</reference>
<sequence>MGTVLITGANGSLALPAVSYLLSRYPSCTAVLTVRDDSDRDPNTAKLRAIIANFPNANCSIRKLNLAPLSSIRAFTDEIHFDIAQGKMPPLVAIICNAFTWSLSSGPKFTEDGYEQSIAVNHLAHFTLTLRLLEDFDKKQGGRVLFFTSDSHWPGKAGFEKFPPILPEDLDLLEVGQGFKRYGLSKLVILMTMYELSRRLKKSKDMKQIAALAVDPGGLLDSRAFLGKDVPQGWAILIRIVNWLQPLLKLVKPTLRRASDGAEDIINLAVSPQYAGQECYFEMNQKAESSPDSKNERLQALLWDKSLEWCKLDQNDTVLPL</sequence>
<dbReference type="Proteomes" id="UP000800200">
    <property type="component" value="Unassembled WGS sequence"/>
</dbReference>
<keyword evidence="2" id="KW-1185">Reference proteome</keyword>
<accession>A0A6A6ESV0</accession>
<evidence type="ECO:0000313" key="2">
    <source>
        <dbReference type="Proteomes" id="UP000800200"/>
    </source>
</evidence>
<evidence type="ECO:0000313" key="1">
    <source>
        <dbReference type="EMBL" id="KAF2194381.1"/>
    </source>
</evidence>
<dbReference type="GO" id="GO:0000253">
    <property type="term" value="F:3-beta-hydroxysteroid 3-dehydrogenase (NADP+) activity"/>
    <property type="evidence" value="ECO:0007669"/>
    <property type="project" value="TreeGrafter"/>
</dbReference>
<gene>
    <name evidence="1" type="ORF">K469DRAFT_725757</name>
</gene>
<dbReference type="PANTHER" id="PTHR43647:SF4">
    <property type="entry name" value="KETOREDUCTASE (KR) DOMAIN-CONTAINING PROTEIN"/>
    <property type="match status" value="1"/>
</dbReference>
<dbReference type="GO" id="GO:0005811">
    <property type="term" value="C:lipid droplet"/>
    <property type="evidence" value="ECO:0007669"/>
    <property type="project" value="TreeGrafter"/>
</dbReference>
<dbReference type="Gene3D" id="3.40.50.720">
    <property type="entry name" value="NAD(P)-binding Rossmann-like Domain"/>
    <property type="match status" value="1"/>
</dbReference>
<dbReference type="InterPro" id="IPR036291">
    <property type="entry name" value="NAD(P)-bd_dom_sf"/>
</dbReference>
<organism evidence="1 2">
    <name type="scientific">Zopfia rhizophila CBS 207.26</name>
    <dbReference type="NCBI Taxonomy" id="1314779"/>
    <lineage>
        <taxon>Eukaryota</taxon>
        <taxon>Fungi</taxon>
        <taxon>Dikarya</taxon>
        <taxon>Ascomycota</taxon>
        <taxon>Pezizomycotina</taxon>
        <taxon>Dothideomycetes</taxon>
        <taxon>Dothideomycetes incertae sedis</taxon>
        <taxon>Zopfiaceae</taxon>
        <taxon>Zopfia</taxon>
    </lineage>
</organism>
<proteinExistence type="predicted"/>
<dbReference type="PANTHER" id="PTHR43647">
    <property type="entry name" value="DEHYDROGENASE"/>
    <property type="match status" value="1"/>
</dbReference>
<dbReference type="GO" id="GO:0005789">
    <property type="term" value="C:endoplasmic reticulum membrane"/>
    <property type="evidence" value="ECO:0007669"/>
    <property type="project" value="TreeGrafter"/>
</dbReference>
<dbReference type="EMBL" id="ML994611">
    <property type="protein sequence ID" value="KAF2194381.1"/>
    <property type="molecule type" value="Genomic_DNA"/>
</dbReference>
<name>A0A6A6ESV0_9PEZI</name>
<protein>
    <submittedName>
        <fullName evidence="1">Short chain dehydrogenase/reductase SDR</fullName>
    </submittedName>
</protein>
<dbReference type="OrthoDB" id="191139at2759"/>
<dbReference type="AlphaFoldDB" id="A0A6A6ESV0"/>